<keyword evidence="3" id="KW-1185">Reference proteome</keyword>
<protein>
    <submittedName>
        <fullName evidence="2">Uncharacterized protein</fullName>
    </submittedName>
</protein>
<dbReference type="SUPFAM" id="SSF52540">
    <property type="entry name" value="P-loop containing nucleoside triphosphate hydrolases"/>
    <property type="match status" value="1"/>
</dbReference>
<dbReference type="AlphaFoldDB" id="A0A8W8ISQ5"/>
<accession>A0A8W8ISQ5</accession>
<organism evidence="2 3">
    <name type="scientific">Magallana gigas</name>
    <name type="common">Pacific oyster</name>
    <name type="synonym">Crassostrea gigas</name>
    <dbReference type="NCBI Taxonomy" id="29159"/>
    <lineage>
        <taxon>Eukaryota</taxon>
        <taxon>Metazoa</taxon>
        <taxon>Spiralia</taxon>
        <taxon>Lophotrochozoa</taxon>
        <taxon>Mollusca</taxon>
        <taxon>Bivalvia</taxon>
        <taxon>Autobranchia</taxon>
        <taxon>Pteriomorphia</taxon>
        <taxon>Ostreida</taxon>
        <taxon>Ostreoidea</taxon>
        <taxon>Ostreidae</taxon>
        <taxon>Magallana</taxon>
    </lineage>
</organism>
<reference evidence="2" key="1">
    <citation type="submission" date="2022-08" db="UniProtKB">
        <authorList>
            <consortium name="EnsemblMetazoa"/>
        </authorList>
    </citation>
    <scope>IDENTIFICATION</scope>
    <source>
        <strain evidence="2">05x7-T-G4-1.051#20</strain>
    </source>
</reference>
<evidence type="ECO:0000256" key="1">
    <source>
        <dbReference type="SAM" id="MobiDB-lite"/>
    </source>
</evidence>
<dbReference type="InterPro" id="IPR027417">
    <property type="entry name" value="P-loop_NTPase"/>
</dbReference>
<dbReference type="Proteomes" id="UP000005408">
    <property type="component" value="Unassembled WGS sequence"/>
</dbReference>
<evidence type="ECO:0000313" key="2">
    <source>
        <dbReference type="EnsemblMetazoa" id="G15689.1:cds"/>
    </source>
</evidence>
<sequence>MTGVPYHHNSVHQNMTPLFLEKSHTDETRGDVWQVPGTNQREKNIKDGRRIDVLNELKANVKKLENLLGILGTGKSSFINTVITALTGRYKPYADIGCGSKHNTTRLHKISCKEYWDHENEEDEALNLPNFIDIIGLDVQLSNQKEEDTVNSQIMRLIINGKLSEDYDLLDLGKKLKEGNERKEGMELVDGSEDESLAIDIIIVVISLEDNNIPHALLEEIYAEANVRTRQIPVFSVLTKRDKCDLSQKGLEKKKKDIAEAMSIAANKNSNMRKLPTESKSRLKRC</sequence>
<evidence type="ECO:0000313" key="3">
    <source>
        <dbReference type="Proteomes" id="UP000005408"/>
    </source>
</evidence>
<name>A0A8W8ISQ5_MAGGI</name>
<dbReference type="Gene3D" id="3.40.50.300">
    <property type="entry name" value="P-loop containing nucleotide triphosphate hydrolases"/>
    <property type="match status" value="1"/>
</dbReference>
<feature type="region of interest" description="Disordered" evidence="1">
    <location>
        <begin position="267"/>
        <end position="286"/>
    </location>
</feature>
<dbReference type="EnsemblMetazoa" id="G15689.1">
    <property type="protein sequence ID" value="G15689.1:cds"/>
    <property type="gene ID" value="G15689"/>
</dbReference>
<feature type="compositionally biased region" description="Basic and acidic residues" evidence="1">
    <location>
        <begin position="275"/>
        <end position="286"/>
    </location>
</feature>
<proteinExistence type="predicted"/>